<evidence type="ECO:0000256" key="2">
    <source>
        <dbReference type="ARBA" id="ARBA00022723"/>
    </source>
</evidence>
<evidence type="ECO:0000256" key="3">
    <source>
        <dbReference type="ARBA" id="ARBA00022741"/>
    </source>
</evidence>
<dbReference type="GO" id="GO:0005525">
    <property type="term" value="F:GTP binding"/>
    <property type="evidence" value="ECO:0007669"/>
    <property type="project" value="UniProtKB-KW"/>
</dbReference>
<reference evidence="9" key="1">
    <citation type="submission" date="2015-10" db="EMBL/GenBank/DDBJ databases">
        <authorList>
            <person name="Gilbert D.G."/>
        </authorList>
    </citation>
    <scope>NUCLEOTIDE SEQUENCE</scope>
</reference>
<sequence length="301" mass="33776">MPERMRFLPKTDILSFEELARLVDGFIARGITKLRITGGEPLVRRDVMQLLEHLSRRLGTTGLKEISLTTNGTRLEHYAADLKRLGIERINVSLDTLSPKMFQRVTRKDQFETVMRGIAKARDVGLKIKINTVALRNINEDEIPEIVEWAHRQAFDVSLIETMPLGEGVAAREDHYLSLLTVRETLAKRWSLEPLVYSTGGPSRYVRIAETGGRLGFISPLSHNFCGTCNRVRVTCTGMLYTCLGYEAGVDLRGALRAEPDGSVFHDVLDQALRQKPEGHNFDAERIDQPATQRTMSVTGG</sequence>
<dbReference type="InterPro" id="IPR013785">
    <property type="entry name" value="Aldolase_TIM"/>
</dbReference>
<protein>
    <submittedName>
        <fullName evidence="9">Molybdenum cofactor biosynthesis protein MoaA</fullName>
    </submittedName>
</protein>
<keyword evidence="2" id="KW-0479">Metal-binding</keyword>
<dbReference type="InterPro" id="IPR007197">
    <property type="entry name" value="rSAM"/>
</dbReference>
<dbReference type="Pfam" id="PF04055">
    <property type="entry name" value="Radical_SAM"/>
    <property type="match status" value="1"/>
</dbReference>
<keyword evidence="1" id="KW-0949">S-adenosyl-L-methionine</keyword>
<dbReference type="Gene3D" id="3.20.20.70">
    <property type="entry name" value="Aldolase class I"/>
    <property type="match status" value="1"/>
</dbReference>
<dbReference type="InterPro" id="IPR050105">
    <property type="entry name" value="MoCo_biosynth_MoaA/MoaC"/>
</dbReference>
<feature type="domain" description="Radical SAM core" evidence="8">
    <location>
        <begin position="1"/>
        <end position="202"/>
    </location>
</feature>
<keyword evidence="6" id="KW-0342">GTP-binding</keyword>
<dbReference type="CDD" id="cd01335">
    <property type="entry name" value="Radical_SAM"/>
    <property type="match status" value="1"/>
</dbReference>
<dbReference type="NCBIfam" id="TIGR02666">
    <property type="entry name" value="moaA"/>
    <property type="match status" value="1"/>
</dbReference>
<evidence type="ECO:0000256" key="4">
    <source>
        <dbReference type="ARBA" id="ARBA00023004"/>
    </source>
</evidence>
<dbReference type="CDD" id="cd21117">
    <property type="entry name" value="Twitch_MoaA"/>
    <property type="match status" value="1"/>
</dbReference>
<dbReference type="InterPro" id="IPR010505">
    <property type="entry name" value="MoaA_twitch"/>
</dbReference>
<evidence type="ECO:0000256" key="5">
    <source>
        <dbReference type="ARBA" id="ARBA00023014"/>
    </source>
</evidence>
<name>A0A160TXV2_9ZZZZ</name>
<evidence type="ECO:0000256" key="6">
    <source>
        <dbReference type="ARBA" id="ARBA00023134"/>
    </source>
</evidence>
<dbReference type="InterPro" id="IPR058240">
    <property type="entry name" value="rSAM_sf"/>
</dbReference>
<dbReference type="EMBL" id="CZQD01000011">
    <property type="protein sequence ID" value="CUS55791.1"/>
    <property type="molecule type" value="Genomic_DNA"/>
</dbReference>
<dbReference type="GO" id="GO:0051539">
    <property type="term" value="F:4 iron, 4 sulfur cluster binding"/>
    <property type="evidence" value="ECO:0007669"/>
    <property type="project" value="UniProtKB-KW"/>
</dbReference>
<dbReference type="SUPFAM" id="SSF102114">
    <property type="entry name" value="Radical SAM enzymes"/>
    <property type="match status" value="1"/>
</dbReference>
<keyword evidence="3" id="KW-0547">Nucleotide-binding</keyword>
<dbReference type="PANTHER" id="PTHR22960:SF0">
    <property type="entry name" value="MOLYBDENUM COFACTOR BIOSYNTHESIS PROTEIN 1"/>
    <property type="match status" value="1"/>
</dbReference>
<dbReference type="PANTHER" id="PTHR22960">
    <property type="entry name" value="MOLYBDOPTERIN COFACTOR SYNTHESIS PROTEIN A"/>
    <property type="match status" value="1"/>
</dbReference>
<dbReference type="GO" id="GO:0061799">
    <property type="term" value="F:cyclic pyranopterin monophosphate synthase activity"/>
    <property type="evidence" value="ECO:0007669"/>
    <property type="project" value="TreeGrafter"/>
</dbReference>
<gene>
    <name evidence="9" type="ORF">MGWOODY_Hyp1597</name>
</gene>
<evidence type="ECO:0000256" key="7">
    <source>
        <dbReference type="ARBA" id="ARBA00023150"/>
    </source>
</evidence>
<dbReference type="GO" id="GO:0061798">
    <property type="term" value="F:GTP 3',8'-cyclase activity"/>
    <property type="evidence" value="ECO:0007669"/>
    <property type="project" value="TreeGrafter"/>
</dbReference>
<keyword evidence="4" id="KW-0408">Iron</keyword>
<dbReference type="InterPro" id="IPR006638">
    <property type="entry name" value="Elp3/MiaA/NifB-like_rSAM"/>
</dbReference>
<dbReference type="PROSITE" id="PS51918">
    <property type="entry name" value="RADICAL_SAM"/>
    <property type="match status" value="1"/>
</dbReference>
<keyword evidence="5" id="KW-0411">Iron-sulfur</keyword>
<evidence type="ECO:0000256" key="1">
    <source>
        <dbReference type="ARBA" id="ARBA00022691"/>
    </source>
</evidence>
<dbReference type="AlphaFoldDB" id="A0A160TXV2"/>
<dbReference type="SMART" id="SM00729">
    <property type="entry name" value="Elp3"/>
    <property type="match status" value="1"/>
</dbReference>
<dbReference type="GO" id="GO:0046872">
    <property type="term" value="F:metal ion binding"/>
    <property type="evidence" value="ECO:0007669"/>
    <property type="project" value="UniProtKB-KW"/>
</dbReference>
<evidence type="ECO:0000313" key="9">
    <source>
        <dbReference type="EMBL" id="CUS55791.1"/>
    </source>
</evidence>
<proteinExistence type="predicted"/>
<dbReference type="Pfam" id="PF06463">
    <property type="entry name" value="Mob_synth_C"/>
    <property type="match status" value="1"/>
</dbReference>
<keyword evidence="7" id="KW-0501">Molybdenum cofactor biosynthesis</keyword>
<organism evidence="9">
    <name type="scientific">hydrothermal vent metagenome</name>
    <dbReference type="NCBI Taxonomy" id="652676"/>
    <lineage>
        <taxon>unclassified sequences</taxon>
        <taxon>metagenomes</taxon>
        <taxon>ecological metagenomes</taxon>
    </lineage>
</organism>
<evidence type="ECO:0000259" key="8">
    <source>
        <dbReference type="PROSITE" id="PS51918"/>
    </source>
</evidence>
<dbReference type="InterPro" id="IPR013483">
    <property type="entry name" value="MoaA"/>
</dbReference>
<dbReference type="GO" id="GO:0006777">
    <property type="term" value="P:Mo-molybdopterin cofactor biosynthetic process"/>
    <property type="evidence" value="ECO:0007669"/>
    <property type="project" value="UniProtKB-KW"/>
</dbReference>
<accession>A0A160TXV2</accession>